<dbReference type="Pfam" id="PF00501">
    <property type="entry name" value="AMP-binding"/>
    <property type="match status" value="1"/>
</dbReference>
<dbReference type="SUPFAM" id="SSF56801">
    <property type="entry name" value="Acetyl-CoA synthetase-like"/>
    <property type="match status" value="1"/>
</dbReference>
<accession>A0A6G9J6S4</accession>
<evidence type="ECO:0000313" key="3">
    <source>
        <dbReference type="EMBL" id="MBB3869516.1"/>
    </source>
</evidence>
<organism evidence="3 4">
    <name type="scientific">Parageobacillus toebii NBRC 107807</name>
    <dbReference type="NCBI Taxonomy" id="1223503"/>
    <lineage>
        <taxon>Bacteria</taxon>
        <taxon>Bacillati</taxon>
        <taxon>Bacillota</taxon>
        <taxon>Bacilli</taxon>
        <taxon>Bacillales</taxon>
        <taxon>Anoxybacillaceae</taxon>
        <taxon>Parageobacillus</taxon>
    </lineage>
</organism>
<dbReference type="RefSeq" id="WP_062755208.1">
    <property type="nucleotide sequence ID" value="NZ_BDAQ01000009.1"/>
</dbReference>
<dbReference type="InterPro" id="IPR000873">
    <property type="entry name" value="AMP-dep_synth/lig_dom"/>
</dbReference>
<dbReference type="InterPro" id="IPR042099">
    <property type="entry name" value="ANL_N_sf"/>
</dbReference>
<dbReference type="PANTHER" id="PTHR43201">
    <property type="entry name" value="ACYL-COA SYNTHETASE"/>
    <property type="match status" value="1"/>
</dbReference>
<keyword evidence="2 3" id="KW-0436">Ligase</keyword>
<dbReference type="EC" id="6.2.1.3" evidence="3"/>
<dbReference type="PANTHER" id="PTHR43201:SF5">
    <property type="entry name" value="MEDIUM-CHAIN ACYL-COA LIGASE ACSF2, MITOCHONDRIAL"/>
    <property type="match status" value="1"/>
</dbReference>
<dbReference type="EC" id="6.2.1.-" evidence="3"/>
<dbReference type="Gene3D" id="3.30.300.30">
    <property type="match status" value="1"/>
</dbReference>
<dbReference type="FunFam" id="3.30.300.30:FF:000008">
    <property type="entry name" value="2,3-dihydroxybenzoate-AMP ligase"/>
    <property type="match status" value="1"/>
</dbReference>
<dbReference type="EMBL" id="JACICZ010000009">
    <property type="protein sequence ID" value="MBB3869516.1"/>
    <property type="molecule type" value="Genomic_DNA"/>
</dbReference>
<dbReference type="AlphaFoldDB" id="A0A6G9J6S4"/>
<keyword evidence="4" id="KW-1185">Reference proteome</keyword>
<dbReference type="InterPro" id="IPR025110">
    <property type="entry name" value="AMP-bd_C"/>
</dbReference>
<gene>
    <name evidence="3" type="ORF">HNR78_002413</name>
</gene>
<proteinExistence type="inferred from homology"/>
<reference evidence="3 4" key="1">
    <citation type="submission" date="2020-08" db="EMBL/GenBank/DDBJ databases">
        <title>Genomic Encyclopedia of Type Strains, Phase IV (KMG-IV): sequencing the most valuable type-strain genomes for metagenomic binning, comparative biology and taxonomic classification.</title>
        <authorList>
            <person name="Goeker M."/>
        </authorList>
    </citation>
    <scope>NUCLEOTIDE SEQUENCE [LARGE SCALE GENOMIC DNA]</scope>
    <source>
        <strain evidence="3 4">DSM 14590</strain>
    </source>
</reference>
<dbReference type="Pfam" id="PF13193">
    <property type="entry name" value="AMP-binding_C"/>
    <property type="match status" value="1"/>
</dbReference>
<evidence type="ECO:0000313" key="4">
    <source>
        <dbReference type="Proteomes" id="UP000613002"/>
    </source>
</evidence>
<dbReference type="Gene3D" id="3.40.50.12780">
    <property type="entry name" value="N-terminal domain of ligase-like"/>
    <property type="match status" value="1"/>
</dbReference>
<name>A0A6G9J6S4_9BACL</name>
<dbReference type="GO" id="GO:0031956">
    <property type="term" value="F:medium-chain fatty acid-CoA ligase activity"/>
    <property type="evidence" value="ECO:0007669"/>
    <property type="project" value="TreeGrafter"/>
</dbReference>
<dbReference type="Proteomes" id="UP000613002">
    <property type="component" value="Unassembled WGS sequence"/>
</dbReference>
<dbReference type="InterPro" id="IPR020845">
    <property type="entry name" value="AMP-binding_CS"/>
</dbReference>
<evidence type="ECO:0000256" key="1">
    <source>
        <dbReference type="ARBA" id="ARBA00006432"/>
    </source>
</evidence>
<comment type="similarity">
    <text evidence="1">Belongs to the ATP-dependent AMP-binding enzyme family.</text>
</comment>
<dbReference type="PROSITE" id="PS00455">
    <property type="entry name" value="AMP_BINDING"/>
    <property type="match status" value="1"/>
</dbReference>
<comment type="caution">
    <text evidence="3">The sequence shown here is derived from an EMBL/GenBank/DDBJ whole genome shotgun (WGS) entry which is preliminary data.</text>
</comment>
<dbReference type="InterPro" id="IPR045851">
    <property type="entry name" value="AMP-bd_C_sf"/>
</dbReference>
<evidence type="ECO:0000256" key="2">
    <source>
        <dbReference type="ARBA" id="ARBA00022598"/>
    </source>
</evidence>
<protein>
    <submittedName>
        <fullName evidence="3">Fatty-acyl-CoA synthase/long-chain acyl-CoA synthetase</fullName>
        <ecNumber evidence="3">6.2.1.-</ecNumber>
        <ecNumber evidence="3">6.2.1.3</ecNumber>
    </submittedName>
</protein>
<dbReference type="GO" id="GO:0004467">
    <property type="term" value="F:long-chain fatty acid-CoA ligase activity"/>
    <property type="evidence" value="ECO:0007669"/>
    <property type="project" value="UniProtKB-EC"/>
</dbReference>
<sequence>METISVLSVPQLLEKAAKENPHKEAVYDLRRRITYGDLHKEVHRLASALVSLGIKQGDRVGVCLPNWLETVQLFFAIAKIGAIAVPFNPKYRQHEVEHIMKNSGMKVVFICEELAKNTDLDLIQAKVGKVITVRFTKAGIDSFEQLIARSPEQPLPAVELDSYRDLFCILYTSGTTGSPKGVMITHRSVVQSGIAIANSLKCNANDVFLICTPIFHIFGMACNLMSAVYSQAKMVLQERYSPKEALQLIEREKVTIHHAVPAMFKMELNILNFQLFDLSSLRAGITGADVCPLDTVKAIREKMGMVLCISFGTTETGAVTITPFEATEDRIFETVGKVLEGNEVKIVNDRREVLPPGQIGEIACRGFGVMKGYYNMPKQTAEVLDQDGWYYTGDLGVMDEHGYIKFVGRKKELIIRGGYNIYPKEIENVLQQHPSVLASAVIGLPDPVLGESVYAVIQPKEGVHVTETEILEFLRPLLADYKLPNKVVFVPQFPITASGKIQKGKLKDMLKVFEHREG</sequence>